<proteinExistence type="predicted"/>
<dbReference type="EnsemblProtists" id="PYU1_T010046">
    <property type="protein sequence ID" value="PYU1_T010046"/>
    <property type="gene ID" value="PYU1_G010026"/>
</dbReference>
<reference evidence="2" key="2">
    <citation type="submission" date="2010-04" db="EMBL/GenBank/DDBJ databases">
        <authorList>
            <person name="Buell R."/>
            <person name="Hamilton J."/>
            <person name="Hostetler J."/>
        </authorList>
    </citation>
    <scope>NUCLEOTIDE SEQUENCE [LARGE SCALE GENOMIC DNA]</scope>
    <source>
        <strain evidence="2">DAOM:BR144</strain>
    </source>
</reference>
<accession>K3WYJ7</accession>
<evidence type="ECO:0000313" key="2">
    <source>
        <dbReference type="Proteomes" id="UP000019132"/>
    </source>
</evidence>
<reference evidence="2" key="1">
    <citation type="journal article" date="2010" name="Genome Biol.">
        <title>Genome sequence of the necrotrophic plant pathogen Pythium ultimum reveals original pathogenicity mechanisms and effector repertoire.</title>
        <authorList>
            <person name="Levesque C.A."/>
            <person name="Brouwer H."/>
            <person name="Cano L."/>
            <person name="Hamilton J.P."/>
            <person name="Holt C."/>
            <person name="Huitema E."/>
            <person name="Raffaele S."/>
            <person name="Robideau G.P."/>
            <person name="Thines M."/>
            <person name="Win J."/>
            <person name="Zerillo M.M."/>
            <person name="Beakes G.W."/>
            <person name="Boore J.L."/>
            <person name="Busam D."/>
            <person name="Dumas B."/>
            <person name="Ferriera S."/>
            <person name="Fuerstenberg S.I."/>
            <person name="Gachon C.M."/>
            <person name="Gaulin E."/>
            <person name="Govers F."/>
            <person name="Grenville-Briggs L."/>
            <person name="Horner N."/>
            <person name="Hostetler J."/>
            <person name="Jiang R.H."/>
            <person name="Johnson J."/>
            <person name="Krajaejun T."/>
            <person name="Lin H."/>
            <person name="Meijer H.J."/>
            <person name="Moore B."/>
            <person name="Morris P."/>
            <person name="Phuntmart V."/>
            <person name="Puiu D."/>
            <person name="Shetty J."/>
            <person name="Stajich J.E."/>
            <person name="Tripathy S."/>
            <person name="Wawra S."/>
            <person name="van West P."/>
            <person name="Whitty B.R."/>
            <person name="Coutinho P.M."/>
            <person name="Henrissat B."/>
            <person name="Martin F."/>
            <person name="Thomas P.D."/>
            <person name="Tyler B.M."/>
            <person name="De Vries R.P."/>
            <person name="Kamoun S."/>
            <person name="Yandell M."/>
            <person name="Tisserat N."/>
            <person name="Buell C.R."/>
        </authorList>
    </citation>
    <scope>NUCLEOTIDE SEQUENCE</scope>
    <source>
        <strain evidence="2">DAOM:BR144</strain>
    </source>
</reference>
<dbReference type="AlphaFoldDB" id="K3WYJ7"/>
<dbReference type="Proteomes" id="UP000019132">
    <property type="component" value="Unassembled WGS sequence"/>
</dbReference>
<dbReference type="EMBL" id="GL376623">
    <property type="status" value="NOT_ANNOTATED_CDS"/>
    <property type="molecule type" value="Genomic_DNA"/>
</dbReference>
<protein>
    <submittedName>
        <fullName evidence="1">Uncharacterized protein</fullName>
    </submittedName>
</protein>
<dbReference type="VEuPathDB" id="FungiDB:PYU1_G010026"/>
<organism evidence="1 2">
    <name type="scientific">Globisporangium ultimum (strain ATCC 200006 / CBS 805.95 / DAOM BR144)</name>
    <name type="common">Pythium ultimum</name>
    <dbReference type="NCBI Taxonomy" id="431595"/>
    <lineage>
        <taxon>Eukaryota</taxon>
        <taxon>Sar</taxon>
        <taxon>Stramenopiles</taxon>
        <taxon>Oomycota</taxon>
        <taxon>Peronosporomycetes</taxon>
        <taxon>Pythiales</taxon>
        <taxon>Pythiaceae</taxon>
        <taxon>Globisporangium</taxon>
    </lineage>
</organism>
<evidence type="ECO:0000313" key="1">
    <source>
        <dbReference type="EnsemblProtists" id="PYU1_T010046"/>
    </source>
</evidence>
<sequence length="129" mass="14602">MVSPKNLPSAAAANPANTTLRSQLRLPVHPPQPILLTNQKRKLVEREGTVQCRKTLKPPQVQLQPQVQCAKIWDLVFSPPQVQADRSWDPVLSPPHMQVQLANIWAVVLKLGNIPTPTHLRKDFQDWMK</sequence>
<dbReference type="InParanoid" id="K3WYJ7"/>
<reference evidence="1" key="3">
    <citation type="submission" date="2015-02" db="UniProtKB">
        <authorList>
            <consortium name="EnsemblProtists"/>
        </authorList>
    </citation>
    <scope>IDENTIFICATION</scope>
    <source>
        <strain evidence="1">DAOM BR144</strain>
    </source>
</reference>
<keyword evidence="2" id="KW-1185">Reference proteome</keyword>
<dbReference type="HOGENOM" id="CLU_123699_0_0_1"/>
<name>K3WYJ7_GLOUD</name>